<dbReference type="InterPro" id="IPR015797">
    <property type="entry name" value="NUDIX_hydrolase-like_dom_sf"/>
</dbReference>
<dbReference type="InterPro" id="IPR054105">
    <property type="entry name" value="WHD_NrtR"/>
</dbReference>
<dbReference type="Gene3D" id="1.10.10.10">
    <property type="entry name" value="Winged helix-like DNA-binding domain superfamily/Winged helix DNA-binding domain"/>
    <property type="match status" value="1"/>
</dbReference>
<evidence type="ECO:0000313" key="3">
    <source>
        <dbReference type="Proteomes" id="UP001164653"/>
    </source>
</evidence>
<sequence>MIEHHLKTILEKTLQELSIDCVIFGFHAGELKVLLLRWKATDGWSLPGGRIYKDESADNAATRILLERTGLSEIFLHQFHTFGDTNRNKYFTEAELVQKLEATFGSNFLAQLVDKRVVSIGYFALVEFDQVQATPDWYTDECRWWGISEVPPLLFDHNEMIERALKALRQQIRNQPVGYNLLPEKFTMPELQRLYETILDKQFDRRNFQKLLMSYDILEKLEEKRIGVANKSPFLYRFDKQKYEAAMANGVSFSM</sequence>
<dbReference type="SUPFAM" id="SSF55811">
    <property type="entry name" value="Nudix"/>
    <property type="match status" value="1"/>
</dbReference>
<reference evidence="2" key="1">
    <citation type="submission" date="2022-11" db="EMBL/GenBank/DDBJ databases">
        <title>Dyadobacter pollutisoli sp. nov., isolated from plastic dumped soil.</title>
        <authorList>
            <person name="Kim J.M."/>
            <person name="Kim K.R."/>
            <person name="Lee J.K."/>
            <person name="Hao L."/>
            <person name="Jeon C.O."/>
        </authorList>
    </citation>
    <scope>NUCLEOTIDE SEQUENCE</scope>
    <source>
        <strain evidence="2">U1</strain>
    </source>
</reference>
<dbReference type="KEGG" id="dpf:ON006_08535"/>
<dbReference type="Pfam" id="PF21906">
    <property type="entry name" value="WHD_NrtR"/>
    <property type="match status" value="1"/>
</dbReference>
<gene>
    <name evidence="2" type="ORF">ON006_08535</name>
</gene>
<dbReference type="SUPFAM" id="SSF46785">
    <property type="entry name" value="Winged helix' DNA-binding domain"/>
    <property type="match status" value="1"/>
</dbReference>
<dbReference type="EMBL" id="CP112998">
    <property type="protein sequence ID" value="WAC13996.1"/>
    <property type="molecule type" value="Genomic_DNA"/>
</dbReference>
<name>A0A9E8SNS5_9BACT</name>
<accession>A0A9E8SNS5</accession>
<dbReference type="Gene3D" id="3.90.79.10">
    <property type="entry name" value="Nucleoside Triphosphate Pyrophosphohydrolase"/>
    <property type="match status" value="1"/>
</dbReference>
<dbReference type="InterPro" id="IPR036390">
    <property type="entry name" value="WH_DNA-bd_sf"/>
</dbReference>
<dbReference type="InterPro" id="IPR036388">
    <property type="entry name" value="WH-like_DNA-bd_sf"/>
</dbReference>
<dbReference type="Pfam" id="PF00293">
    <property type="entry name" value="NUDIX"/>
    <property type="match status" value="1"/>
</dbReference>
<dbReference type="PANTHER" id="PTHR43736:SF4">
    <property type="entry name" value="SLR1690 PROTEIN"/>
    <property type="match status" value="1"/>
</dbReference>
<dbReference type="Proteomes" id="UP001164653">
    <property type="component" value="Chromosome"/>
</dbReference>
<dbReference type="CDD" id="cd18873">
    <property type="entry name" value="NUDIX_NadM_like"/>
    <property type="match status" value="1"/>
</dbReference>
<proteinExistence type="predicted"/>
<dbReference type="AlphaFoldDB" id="A0A9E8SNS5"/>
<protein>
    <submittedName>
        <fullName evidence="2">NUDIX domain-containing protein</fullName>
    </submittedName>
</protein>
<organism evidence="2 3">
    <name type="scientific">Dyadobacter pollutisoli</name>
    <dbReference type="NCBI Taxonomy" id="2910158"/>
    <lineage>
        <taxon>Bacteria</taxon>
        <taxon>Pseudomonadati</taxon>
        <taxon>Bacteroidota</taxon>
        <taxon>Cytophagia</taxon>
        <taxon>Cytophagales</taxon>
        <taxon>Spirosomataceae</taxon>
        <taxon>Dyadobacter</taxon>
    </lineage>
</organism>
<dbReference type="RefSeq" id="WP_244818896.1">
    <property type="nucleotide sequence ID" value="NZ_CP112998.1"/>
</dbReference>
<dbReference type="PANTHER" id="PTHR43736">
    <property type="entry name" value="ADP-RIBOSE PYROPHOSPHATASE"/>
    <property type="match status" value="1"/>
</dbReference>
<dbReference type="PROSITE" id="PS51462">
    <property type="entry name" value="NUDIX"/>
    <property type="match status" value="1"/>
</dbReference>
<dbReference type="InterPro" id="IPR000086">
    <property type="entry name" value="NUDIX_hydrolase_dom"/>
</dbReference>
<feature type="domain" description="Nudix hydrolase" evidence="1">
    <location>
        <begin position="14"/>
        <end position="168"/>
    </location>
</feature>
<evidence type="ECO:0000313" key="2">
    <source>
        <dbReference type="EMBL" id="WAC13996.1"/>
    </source>
</evidence>
<evidence type="ECO:0000259" key="1">
    <source>
        <dbReference type="PROSITE" id="PS51462"/>
    </source>
</evidence>
<keyword evidence="3" id="KW-1185">Reference proteome</keyword>